<dbReference type="PANTHER" id="PTHR37312">
    <property type="entry name" value="MEMBRANE-BOUND ACYLTRANSFERASE YKRP-RELATED"/>
    <property type="match status" value="1"/>
</dbReference>
<organism evidence="6 7">
    <name type="scientific">Staphylococcus pettenkoferi</name>
    <dbReference type="NCBI Taxonomy" id="170573"/>
    <lineage>
        <taxon>Bacteria</taxon>
        <taxon>Bacillati</taxon>
        <taxon>Bacillota</taxon>
        <taxon>Bacilli</taxon>
        <taxon>Bacillales</taxon>
        <taxon>Staphylococcaceae</taxon>
        <taxon>Staphylococcus</taxon>
    </lineage>
</organism>
<reference evidence="6 7" key="1">
    <citation type="submission" date="2017-09" db="EMBL/GenBank/DDBJ databases">
        <title>Bacterial strain isolated from the female urinary microbiota.</title>
        <authorList>
            <person name="Thomas-White K."/>
            <person name="Kumar N."/>
            <person name="Forster S."/>
            <person name="Putonti C."/>
            <person name="Lawley T."/>
            <person name="Wolfe A.J."/>
        </authorList>
    </citation>
    <scope>NUCLEOTIDE SEQUENCE [LARGE SCALE GENOMIC DNA]</scope>
    <source>
        <strain evidence="6 7">UMB0834</strain>
    </source>
</reference>
<keyword evidence="8" id="KW-1185">Reference proteome</keyword>
<feature type="transmembrane region" description="Helical" evidence="3">
    <location>
        <begin position="159"/>
        <end position="176"/>
    </location>
</feature>
<evidence type="ECO:0000313" key="7">
    <source>
        <dbReference type="Proteomes" id="UP000235748"/>
    </source>
</evidence>
<feature type="transmembrane region" description="Helical" evidence="3">
    <location>
        <begin position="268"/>
        <end position="289"/>
    </location>
</feature>
<evidence type="ECO:0000313" key="6">
    <source>
        <dbReference type="EMBL" id="PMC20308.1"/>
    </source>
</evidence>
<dbReference type="RefSeq" id="WP_002471938.1">
    <property type="nucleotide sequence ID" value="NZ_CP022096.2"/>
</dbReference>
<keyword evidence="6" id="KW-0808">Transferase</keyword>
<comment type="subcellular location">
    <subcellularLocation>
        <location evidence="1">Membrane</location>
    </subcellularLocation>
</comment>
<dbReference type="GeneID" id="42042199"/>
<reference evidence="5" key="3">
    <citation type="submission" date="2022-08" db="EMBL/GenBank/DDBJ databases">
        <authorList>
            <person name="Magnan C."/>
        </authorList>
    </citation>
    <scope>NUCLEOTIDE SEQUENCE</scope>
    <source>
        <strain evidence="5">NSP012P</strain>
    </source>
</reference>
<feature type="domain" description="Acyltransferase 3" evidence="4">
    <location>
        <begin position="9"/>
        <end position="312"/>
    </location>
</feature>
<evidence type="ECO:0000256" key="2">
    <source>
        <dbReference type="ARBA" id="ARBA00007400"/>
    </source>
</evidence>
<feature type="transmembrane region" description="Helical" evidence="3">
    <location>
        <begin position="236"/>
        <end position="256"/>
    </location>
</feature>
<feature type="transmembrane region" description="Helical" evidence="3">
    <location>
        <begin position="77"/>
        <end position="94"/>
    </location>
</feature>
<feature type="transmembrane region" description="Helical" evidence="3">
    <location>
        <begin position="135"/>
        <end position="153"/>
    </location>
</feature>
<feature type="transmembrane region" description="Helical" evidence="3">
    <location>
        <begin position="188"/>
        <end position="206"/>
    </location>
</feature>
<accession>A0A1Z3TXM3</accession>
<dbReference type="AlphaFoldDB" id="A0A1Z3TXM3"/>
<keyword evidence="3" id="KW-1133">Transmembrane helix</keyword>
<comment type="caution">
    <text evidence="6">The sequence shown here is derived from an EMBL/GenBank/DDBJ whole genome shotgun (WGS) entry which is preliminary data.</text>
</comment>
<feature type="transmembrane region" description="Helical" evidence="3">
    <location>
        <begin position="37"/>
        <end position="56"/>
    </location>
</feature>
<feature type="transmembrane region" description="Helical" evidence="3">
    <location>
        <begin position="295"/>
        <end position="318"/>
    </location>
</feature>
<dbReference type="PANTHER" id="PTHR37312:SF1">
    <property type="entry name" value="MEMBRANE-BOUND ACYLTRANSFERASE YKRP-RELATED"/>
    <property type="match status" value="1"/>
</dbReference>
<name>A0A1Z3TXM3_9STAP</name>
<dbReference type="InterPro" id="IPR002656">
    <property type="entry name" value="Acyl_transf_3_dom"/>
</dbReference>
<dbReference type="KEGG" id="spet:CEP67_00065"/>
<feature type="transmembrane region" description="Helical" evidence="3">
    <location>
        <begin position="106"/>
        <end position="128"/>
    </location>
</feature>
<evidence type="ECO:0000256" key="3">
    <source>
        <dbReference type="SAM" id="Phobius"/>
    </source>
</evidence>
<dbReference type="InterPro" id="IPR052734">
    <property type="entry name" value="Nod_factor_acetyltransferase"/>
</dbReference>
<evidence type="ECO:0000313" key="8">
    <source>
        <dbReference type="Proteomes" id="UP001072952"/>
    </source>
</evidence>
<proteinExistence type="inferred from homology"/>
<keyword evidence="6" id="KW-0012">Acyltransferase</keyword>
<dbReference type="GO" id="GO:0016747">
    <property type="term" value="F:acyltransferase activity, transferring groups other than amino-acyl groups"/>
    <property type="evidence" value="ECO:0007669"/>
    <property type="project" value="InterPro"/>
</dbReference>
<dbReference type="Proteomes" id="UP000235748">
    <property type="component" value="Unassembled WGS sequence"/>
</dbReference>
<keyword evidence="3" id="KW-0812">Transmembrane</keyword>
<gene>
    <name evidence="6" type="ORF">CJ235_01145</name>
    <name evidence="5" type="ORF">NW133_10305</name>
</gene>
<evidence type="ECO:0000256" key="1">
    <source>
        <dbReference type="ARBA" id="ARBA00004370"/>
    </source>
</evidence>
<dbReference type="EMBL" id="JANSLD010000035">
    <property type="protein sequence ID" value="MCY1583886.1"/>
    <property type="molecule type" value="Genomic_DNA"/>
</dbReference>
<feature type="transmembrane region" description="Helical" evidence="3">
    <location>
        <begin position="12"/>
        <end position="31"/>
    </location>
</feature>
<keyword evidence="3" id="KW-0472">Membrane</keyword>
<evidence type="ECO:0000313" key="5">
    <source>
        <dbReference type="EMBL" id="MCY1583886.1"/>
    </source>
</evidence>
<sequence length="336" mass="39239">MGKSLQRDYYFDNARAILIFFVVFGHLLQPYKSESPILSALYLTIYSFHMPGFLFISGYFAKKIGEQGYLEKVSRKLLIPYFIFFAFFSFYYYFTGQTDKVTFDPFNPVFALWFLLTLFLFHVILVIVKDYKPYIVLPVAIIISLFAGFSSNINEYLSFSRTIIFFPIFYIGYLFQKRHTAFLRDKRLIPISIAILISFFVIYYIHPINADWLLGSTPYTSLEDGDQGLYSPLKRLVLYVIILVAMFSVFNLVPQGQHWFTYMGGRTLQVYLLHGLVIGVVRGFELYPFKEPISIMTYIYLIGLSALIVYILTTNFVVKWSNPIIHLKRPSQFNSK</sequence>
<dbReference type="Proteomes" id="UP001072952">
    <property type="component" value="Unassembled WGS sequence"/>
</dbReference>
<dbReference type="EMBL" id="PNGG01000001">
    <property type="protein sequence ID" value="PMC20308.1"/>
    <property type="molecule type" value="Genomic_DNA"/>
</dbReference>
<dbReference type="STRING" id="170573.GCA_001076995_02317"/>
<dbReference type="Pfam" id="PF01757">
    <property type="entry name" value="Acyl_transf_3"/>
    <property type="match status" value="1"/>
</dbReference>
<evidence type="ECO:0000259" key="4">
    <source>
        <dbReference type="Pfam" id="PF01757"/>
    </source>
</evidence>
<protein>
    <submittedName>
        <fullName evidence="5 6">Acyltransferase</fullName>
    </submittedName>
</protein>
<reference evidence="5" key="2">
    <citation type="journal article" date="2022" name="Int. J. Mol. Sci.">
        <title>Phenotypic and Genotypic Virulence Characterisation of Staphylococcus pettenkoferi Strains Isolated from Human Bloodstream and Diabetic Foot Infections.</title>
        <authorList>
            <person name="Magnan C."/>
            <person name="Ahmad-Mansour N."/>
            <person name="Pouget C."/>
            <person name="Morsli M."/>
            <person name="Huc-Brandt S."/>
            <person name="Pantel A."/>
            <person name="Dunyach-Remy C."/>
            <person name="Sotto A."/>
            <person name="Molle V."/>
            <person name="Lavigne J.-P."/>
        </authorList>
    </citation>
    <scope>NUCLEOTIDE SEQUENCE</scope>
    <source>
        <strain evidence="5">NSP012P</strain>
    </source>
</reference>
<comment type="similarity">
    <text evidence="2">Belongs to the acyltransferase 3 family.</text>
</comment>